<evidence type="ECO:0000256" key="1">
    <source>
        <dbReference type="SAM" id="MobiDB-lite"/>
    </source>
</evidence>
<protein>
    <submittedName>
        <fullName evidence="2">11405_t:CDS:1</fullName>
    </submittedName>
</protein>
<dbReference type="AlphaFoldDB" id="A0A9W4T346"/>
<evidence type="ECO:0000313" key="3">
    <source>
        <dbReference type="Proteomes" id="UP001153678"/>
    </source>
</evidence>
<feature type="region of interest" description="Disordered" evidence="1">
    <location>
        <begin position="35"/>
        <end position="63"/>
    </location>
</feature>
<feature type="compositionally biased region" description="Acidic residues" evidence="1">
    <location>
        <begin position="45"/>
        <end position="62"/>
    </location>
</feature>
<sequence>FSDFTSNIIKMQGDIFKEGTKANYNSIRIVDNSTIDDSSTKYNDNDDDSIIEDSDTETDSVDSDNFYEANFEDIMIKMIENQILH</sequence>
<feature type="non-terminal residue" evidence="2">
    <location>
        <position position="1"/>
    </location>
</feature>
<dbReference type="Proteomes" id="UP001153678">
    <property type="component" value="Unassembled WGS sequence"/>
</dbReference>
<dbReference type="EMBL" id="CAMKVN010006858">
    <property type="protein sequence ID" value="CAI2190799.1"/>
    <property type="molecule type" value="Genomic_DNA"/>
</dbReference>
<keyword evidence="3" id="KW-1185">Reference proteome</keyword>
<evidence type="ECO:0000313" key="2">
    <source>
        <dbReference type="EMBL" id="CAI2190799.1"/>
    </source>
</evidence>
<reference evidence="2" key="1">
    <citation type="submission" date="2022-08" db="EMBL/GenBank/DDBJ databases">
        <authorList>
            <person name="Kallberg Y."/>
            <person name="Tangrot J."/>
            <person name="Rosling A."/>
        </authorList>
    </citation>
    <scope>NUCLEOTIDE SEQUENCE</scope>
    <source>
        <strain evidence="2">Wild A</strain>
    </source>
</reference>
<organism evidence="2 3">
    <name type="scientific">Funneliformis geosporum</name>
    <dbReference type="NCBI Taxonomy" id="1117311"/>
    <lineage>
        <taxon>Eukaryota</taxon>
        <taxon>Fungi</taxon>
        <taxon>Fungi incertae sedis</taxon>
        <taxon>Mucoromycota</taxon>
        <taxon>Glomeromycotina</taxon>
        <taxon>Glomeromycetes</taxon>
        <taxon>Glomerales</taxon>
        <taxon>Glomeraceae</taxon>
        <taxon>Funneliformis</taxon>
    </lineage>
</organism>
<proteinExistence type="predicted"/>
<gene>
    <name evidence="2" type="ORF">FWILDA_LOCUS14756</name>
</gene>
<name>A0A9W4T346_9GLOM</name>
<accession>A0A9W4T346</accession>
<comment type="caution">
    <text evidence="2">The sequence shown here is derived from an EMBL/GenBank/DDBJ whole genome shotgun (WGS) entry which is preliminary data.</text>
</comment>